<dbReference type="AlphaFoldDB" id="Q24SA3"/>
<proteinExistence type="predicted"/>
<organism evidence="1 2">
    <name type="scientific">Desulfitobacterium hafniense (strain Y51)</name>
    <dbReference type="NCBI Taxonomy" id="138119"/>
    <lineage>
        <taxon>Bacteria</taxon>
        <taxon>Bacillati</taxon>
        <taxon>Bacillota</taxon>
        <taxon>Clostridia</taxon>
        <taxon>Eubacteriales</taxon>
        <taxon>Desulfitobacteriaceae</taxon>
        <taxon>Desulfitobacterium</taxon>
    </lineage>
</organism>
<reference evidence="1 2" key="1">
    <citation type="journal article" date="2006" name="J. Bacteriol.">
        <title>Complete genome sequence of the dehalorespiring bacterium Desulfitobacterium hafniense Y51 and comparison with Dehalococcoides ethenogenes 195.</title>
        <authorList>
            <person name="Nonaka H."/>
            <person name="Keresztes G."/>
            <person name="Shinoda Y."/>
            <person name="Ikenaga Y."/>
            <person name="Abe M."/>
            <person name="Naito K."/>
            <person name="Inatomi K."/>
            <person name="Furukawa K."/>
            <person name="Inui M."/>
            <person name="Yukawa H."/>
        </authorList>
    </citation>
    <scope>NUCLEOTIDE SEQUENCE [LARGE SCALE GENOMIC DNA]</scope>
    <source>
        <strain evidence="1 2">Y51</strain>
    </source>
</reference>
<sequence length="172" mass="19812">MRCQTQVWEDYRAGNPDGLGYSQFCKRYTLWRNETGKDVIMVQTHEPGKELFVDWMGDTLSCVVDPETGEMFTAHFFVATLGDSGYPYVEAFADEKLENWLSAHVHTLEWLQGVPRVIVPDNCKTAVSKPGYYDPQLNPAYWDLARHYEVAVIPARIRSPRDYAEDFVIPKK</sequence>
<dbReference type="HOGENOM" id="CLU_1617595_0_0_9"/>
<evidence type="ECO:0000313" key="2">
    <source>
        <dbReference type="Proteomes" id="UP000001946"/>
    </source>
</evidence>
<keyword evidence="2" id="KW-1185">Reference proteome</keyword>
<dbReference type="PANTHER" id="PTHR35004">
    <property type="entry name" value="TRANSPOSASE RV3428C-RELATED"/>
    <property type="match status" value="1"/>
</dbReference>
<dbReference type="EMBL" id="AP008230">
    <property type="protein sequence ID" value="BAE85089.1"/>
    <property type="molecule type" value="Genomic_DNA"/>
</dbReference>
<name>Q24SA3_DESHY</name>
<protein>
    <submittedName>
        <fullName evidence="1">Uncharacterized protein</fullName>
    </submittedName>
</protein>
<accession>Q24SA3</accession>
<gene>
    <name evidence="1" type="ordered locus">DSY3300</name>
</gene>
<dbReference type="RefSeq" id="WP_011460997.1">
    <property type="nucleotide sequence ID" value="NC_007907.1"/>
</dbReference>
<dbReference type="KEGG" id="dsy:DSY3300"/>
<dbReference type="eggNOG" id="COG4584">
    <property type="taxonomic scope" value="Bacteria"/>
</dbReference>
<evidence type="ECO:0000313" key="1">
    <source>
        <dbReference type="EMBL" id="BAE85089.1"/>
    </source>
</evidence>
<dbReference type="PANTHER" id="PTHR35004:SF8">
    <property type="entry name" value="TRANSPOSASE RV3428C-RELATED"/>
    <property type="match status" value="1"/>
</dbReference>
<dbReference type="Proteomes" id="UP000001946">
    <property type="component" value="Chromosome"/>
</dbReference>
<dbReference type="STRING" id="138119.DSY3300"/>